<comment type="catalytic activity">
    <reaction evidence="13">
        <text>a lipid A disaccharide + ATP = a lipid IVA + ADP + H(+)</text>
        <dbReference type="Rhea" id="RHEA:67840"/>
        <dbReference type="ChEBI" id="CHEBI:15378"/>
        <dbReference type="ChEBI" id="CHEBI:30616"/>
        <dbReference type="ChEBI" id="CHEBI:176343"/>
        <dbReference type="ChEBI" id="CHEBI:176425"/>
        <dbReference type="ChEBI" id="CHEBI:456216"/>
        <dbReference type="EC" id="2.7.1.130"/>
    </reaction>
</comment>
<evidence type="ECO:0000256" key="7">
    <source>
        <dbReference type="ARBA" id="ARBA00022679"/>
    </source>
</evidence>
<dbReference type="GO" id="GO:0009244">
    <property type="term" value="P:lipopolysaccharide core region biosynthetic process"/>
    <property type="evidence" value="ECO:0007669"/>
    <property type="project" value="TreeGrafter"/>
</dbReference>
<dbReference type="SUPFAM" id="SSF52540">
    <property type="entry name" value="P-loop containing nucleoside triphosphate hydrolases"/>
    <property type="match status" value="1"/>
</dbReference>
<comment type="function">
    <text evidence="1 13">Transfers the gamma-phosphate of ATP to the 4'-position of a tetraacyldisaccharide 1-phosphate intermediate (termed DS-1-P) to form tetraacyldisaccharide 1,4'-bis-phosphate (lipid IVA).</text>
</comment>
<keyword evidence="10 13" id="KW-0067">ATP-binding</keyword>
<dbReference type="eggNOG" id="COG1663">
    <property type="taxonomic scope" value="Bacteria"/>
</dbReference>
<proteinExistence type="inferred from homology"/>
<dbReference type="GO" id="GO:0005524">
    <property type="term" value="F:ATP binding"/>
    <property type="evidence" value="ECO:0007669"/>
    <property type="project" value="UniProtKB-UniRule"/>
</dbReference>
<keyword evidence="9 13" id="KW-0418">Kinase</keyword>
<keyword evidence="15" id="KW-1185">Reference proteome</keyword>
<sequence length="332" mass="35887">MAAAALQRAWRGRGPLACLLWPLSLLFGMLAALRRAAYRRGWRRTEDAGIPVIVIGNVLTGGAGKTPVVMAVVEHLRAAGLRPGVISRGYGRHSRGTREVHADSPPGEVGDEPLLIARRCGVPVFVAERRMAAARALRAAHPATQVLVCDDGLQHLGLARDVEVCVFDERGTGNGWLLPAGPLRERWPRPVDLVLRPAGVPIEGFGLQRRLADEAVRADGTRRPLEALRETPCIALAGIAKPEAFFAMLRERGLAPVRTVALPDHDDFAGWQPGAHAGHSLLCTEKDAVKLWRHRPDAWAVPLALAIEPAFWSRLDSLLAPKLSSPHGSQTA</sequence>
<evidence type="ECO:0000256" key="8">
    <source>
        <dbReference type="ARBA" id="ARBA00022741"/>
    </source>
</evidence>
<dbReference type="HAMAP" id="MF_00409">
    <property type="entry name" value="LpxK"/>
    <property type="match status" value="1"/>
</dbReference>
<comment type="similarity">
    <text evidence="13">Belongs to the LpxK family.</text>
</comment>
<dbReference type="UniPathway" id="UPA00359">
    <property type="reaction ID" value="UER00482"/>
</dbReference>
<keyword evidence="7 13" id="KW-0808">Transferase</keyword>
<dbReference type="EMBL" id="CP000245">
    <property type="protein sequence ID" value="AEG93288.1"/>
    <property type="molecule type" value="Genomic_DNA"/>
</dbReference>
<dbReference type="PATRIC" id="fig|365046.3.peg.2245"/>
<dbReference type="InterPro" id="IPR027417">
    <property type="entry name" value="P-loop_NTPase"/>
</dbReference>
<dbReference type="EC" id="2.7.1.130" evidence="3 13"/>
<dbReference type="HOGENOM" id="CLU_038816_2_0_4"/>
<keyword evidence="8 13" id="KW-0547">Nucleotide-binding</keyword>
<evidence type="ECO:0000256" key="11">
    <source>
        <dbReference type="ARBA" id="ARBA00023098"/>
    </source>
</evidence>
<dbReference type="GO" id="GO:0009029">
    <property type="term" value="F:lipid-A 4'-kinase activity"/>
    <property type="evidence" value="ECO:0007669"/>
    <property type="project" value="UniProtKB-UniRule"/>
</dbReference>
<protein>
    <recommendedName>
        <fullName evidence="4 13">Tetraacyldisaccharide 4'-kinase</fullName>
        <ecNumber evidence="3 13">2.7.1.130</ecNumber>
    </recommendedName>
    <alternativeName>
        <fullName evidence="12 13">Lipid A 4'-kinase</fullName>
    </alternativeName>
</protein>
<dbReference type="Pfam" id="PF02606">
    <property type="entry name" value="LpxK"/>
    <property type="match status" value="1"/>
</dbReference>
<keyword evidence="11 13" id="KW-0443">Lipid metabolism</keyword>
<dbReference type="STRING" id="365046.Rta_21920"/>
<evidence type="ECO:0000256" key="4">
    <source>
        <dbReference type="ARBA" id="ARBA00016436"/>
    </source>
</evidence>
<name>F5XZS7_RAMTT</name>
<evidence type="ECO:0000313" key="15">
    <source>
        <dbReference type="Proteomes" id="UP000008385"/>
    </source>
</evidence>
<keyword evidence="6 13" id="KW-0441">Lipid A biosynthesis</keyword>
<reference evidence="14 15" key="2">
    <citation type="journal article" date="2011" name="PLoS ONE">
        <title>The Cyst-Dividing Bacterium Ramlibacter tataouinensis TTB310 Genome Reveals a Well-Stocked Toolbox for Adaptation to a Desert Environment.</title>
        <authorList>
            <person name="De Luca G."/>
            <person name="Barakat M."/>
            <person name="Ortet P."/>
            <person name="Fochesato S."/>
            <person name="Jourlin-Castelli C."/>
            <person name="Ansaldi M."/>
            <person name="Py B."/>
            <person name="Fichant G."/>
            <person name="Coutinho P.M."/>
            <person name="Voulhoux R."/>
            <person name="Bastien O."/>
            <person name="Marechal E."/>
            <person name="Henrissat B."/>
            <person name="Quentin Y."/>
            <person name="Noirot P."/>
            <person name="Filloux A."/>
            <person name="Mejean V."/>
            <person name="Dubow M.S."/>
            <person name="Barras F."/>
            <person name="Barbe V."/>
            <person name="Weissenbach J."/>
            <person name="Mihalcescu I."/>
            <person name="Vermeglio A."/>
            <person name="Achouak W."/>
            <person name="Heulin T."/>
        </authorList>
    </citation>
    <scope>NUCLEOTIDE SEQUENCE [LARGE SCALE GENOMIC DNA]</scope>
    <source>
        <strain evidence="15">ATCC BAA-407 / DSM 14655 / LMG 21543 / TTB310</strain>
    </source>
</reference>
<dbReference type="NCBIfam" id="TIGR00682">
    <property type="entry name" value="lpxK"/>
    <property type="match status" value="1"/>
</dbReference>
<evidence type="ECO:0000256" key="2">
    <source>
        <dbReference type="ARBA" id="ARBA00004870"/>
    </source>
</evidence>
<reference evidence="15" key="1">
    <citation type="submission" date="2006-01" db="EMBL/GenBank/DDBJ databases">
        <title>Genome of the cyst-dividing bacterium Ramlibacter tataouinensis.</title>
        <authorList>
            <person name="Barakat M."/>
            <person name="Ortet P."/>
            <person name="De Luca G."/>
            <person name="Jourlin-Castelli C."/>
            <person name="Ansaldi M."/>
            <person name="Py B."/>
            <person name="Fichant G."/>
            <person name="Coutinho P."/>
            <person name="Voulhoux R."/>
            <person name="Bastien O."/>
            <person name="Roy S."/>
            <person name="Marechal E."/>
            <person name="Henrissat B."/>
            <person name="Quentin Y."/>
            <person name="Noirot P."/>
            <person name="Filloux A."/>
            <person name="Mejean V."/>
            <person name="DuBow M."/>
            <person name="Barras F."/>
            <person name="Heulin T."/>
        </authorList>
    </citation>
    <scope>NUCLEOTIDE SEQUENCE [LARGE SCALE GENOMIC DNA]</scope>
    <source>
        <strain evidence="15">ATCC BAA-407 / DSM 14655 / LMG 21543 / TTB310</strain>
    </source>
</reference>
<evidence type="ECO:0000256" key="13">
    <source>
        <dbReference type="HAMAP-Rule" id="MF_00409"/>
    </source>
</evidence>
<dbReference type="GO" id="GO:0005886">
    <property type="term" value="C:plasma membrane"/>
    <property type="evidence" value="ECO:0007669"/>
    <property type="project" value="TreeGrafter"/>
</dbReference>
<evidence type="ECO:0000256" key="10">
    <source>
        <dbReference type="ARBA" id="ARBA00022840"/>
    </source>
</evidence>
<dbReference type="RefSeq" id="WP_013901520.1">
    <property type="nucleotide sequence ID" value="NC_015677.1"/>
</dbReference>
<dbReference type="OrthoDB" id="9766423at2"/>
<evidence type="ECO:0000256" key="6">
    <source>
        <dbReference type="ARBA" id="ARBA00022556"/>
    </source>
</evidence>
<dbReference type="InterPro" id="IPR003758">
    <property type="entry name" value="LpxK"/>
</dbReference>
<dbReference type="Proteomes" id="UP000008385">
    <property type="component" value="Chromosome"/>
</dbReference>
<evidence type="ECO:0000256" key="3">
    <source>
        <dbReference type="ARBA" id="ARBA00012071"/>
    </source>
</evidence>
<evidence type="ECO:0000256" key="1">
    <source>
        <dbReference type="ARBA" id="ARBA00002274"/>
    </source>
</evidence>
<evidence type="ECO:0000256" key="9">
    <source>
        <dbReference type="ARBA" id="ARBA00022777"/>
    </source>
</evidence>
<evidence type="ECO:0000256" key="12">
    <source>
        <dbReference type="ARBA" id="ARBA00029757"/>
    </source>
</evidence>
<evidence type="ECO:0000256" key="5">
    <source>
        <dbReference type="ARBA" id="ARBA00022516"/>
    </source>
</evidence>
<accession>F5XZS7</accession>
<evidence type="ECO:0000313" key="14">
    <source>
        <dbReference type="EMBL" id="AEG93288.1"/>
    </source>
</evidence>
<dbReference type="KEGG" id="rta:Rta_21920"/>
<dbReference type="PANTHER" id="PTHR42724">
    <property type="entry name" value="TETRAACYLDISACCHARIDE 4'-KINASE"/>
    <property type="match status" value="1"/>
</dbReference>
<dbReference type="PANTHER" id="PTHR42724:SF1">
    <property type="entry name" value="TETRAACYLDISACCHARIDE 4'-KINASE, MITOCHONDRIAL-RELATED"/>
    <property type="match status" value="1"/>
</dbReference>
<dbReference type="GO" id="GO:0009245">
    <property type="term" value="P:lipid A biosynthetic process"/>
    <property type="evidence" value="ECO:0007669"/>
    <property type="project" value="UniProtKB-UniRule"/>
</dbReference>
<keyword evidence="5 13" id="KW-0444">Lipid biosynthesis</keyword>
<feature type="binding site" evidence="13">
    <location>
        <begin position="59"/>
        <end position="66"/>
    </location>
    <ligand>
        <name>ATP</name>
        <dbReference type="ChEBI" id="CHEBI:30616"/>
    </ligand>
</feature>
<dbReference type="AlphaFoldDB" id="F5XZS7"/>
<comment type="pathway">
    <text evidence="2 13">Glycolipid biosynthesis; lipid IV(A) biosynthesis; lipid IV(A) from (3R)-3-hydroxytetradecanoyl-[acyl-carrier-protein] and UDP-N-acetyl-alpha-D-glucosamine: step 6/6.</text>
</comment>
<organism evidence="14 15">
    <name type="scientific">Ramlibacter tataouinensis (strain ATCC BAA-407 / DSM 14655 / LMG 21543 / TTB310)</name>
    <dbReference type="NCBI Taxonomy" id="365046"/>
    <lineage>
        <taxon>Bacteria</taxon>
        <taxon>Pseudomonadati</taxon>
        <taxon>Pseudomonadota</taxon>
        <taxon>Betaproteobacteria</taxon>
        <taxon>Burkholderiales</taxon>
        <taxon>Comamonadaceae</taxon>
        <taxon>Ramlibacter</taxon>
    </lineage>
</organism>
<gene>
    <name evidence="13 14" type="primary">lpxK</name>
    <name evidence="14" type="ordered locus">Rta_21920</name>
</gene>